<keyword evidence="2" id="KW-0012">Acyltransferase</keyword>
<dbReference type="STRING" id="1220495.SAMN05216288_2827"/>
<dbReference type="InterPro" id="IPR016181">
    <property type="entry name" value="Acyl_CoA_acyltransferase"/>
</dbReference>
<organism evidence="4 5">
    <name type="scientific">Phytopseudomonas punonensis</name>
    <dbReference type="NCBI Taxonomy" id="1220495"/>
    <lineage>
        <taxon>Bacteria</taxon>
        <taxon>Pseudomonadati</taxon>
        <taxon>Pseudomonadota</taxon>
        <taxon>Gammaproteobacteria</taxon>
        <taxon>Pseudomonadales</taxon>
        <taxon>Pseudomonadaceae</taxon>
        <taxon>Phytopseudomonas</taxon>
    </lineage>
</organism>
<keyword evidence="5" id="KW-1185">Reference proteome</keyword>
<keyword evidence="1 4" id="KW-0808">Transferase</keyword>
<reference evidence="5" key="1">
    <citation type="submission" date="2016-11" db="EMBL/GenBank/DDBJ databases">
        <authorList>
            <person name="Varghese N."/>
            <person name="Submissions S."/>
        </authorList>
    </citation>
    <scope>NUCLEOTIDE SEQUENCE [LARGE SCALE GENOMIC DNA]</scope>
    <source>
        <strain evidence="5">CECT 8089</strain>
    </source>
</reference>
<feature type="domain" description="N-acetyltransferase" evidence="3">
    <location>
        <begin position="1"/>
        <end position="159"/>
    </location>
</feature>
<dbReference type="PANTHER" id="PTHR43877:SF2">
    <property type="entry name" value="AMINOALKYLPHOSPHONATE N-ACETYLTRANSFERASE-RELATED"/>
    <property type="match status" value="1"/>
</dbReference>
<evidence type="ECO:0000313" key="4">
    <source>
        <dbReference type="EMBL" id="SHM01411.1"/>
    </source>
</evidence>
<dbReference type="OrthoDB" id="9796129at2"/>
<dbReference type="Pfam" id="PF00583">
    <property type="entry name" value="Acetyltransf_1"/>
    <property type="match status" value="1"/>
</dbReference>
<evidence type="ECO:0000256" key="1">
    <source>
        <dbReference type="ARBA" id="ARBA00022679"/>
    </source>
</evidence>
<dbReference type="CDD" id="cd04301">
    <property type="entry name" value="NAT_SF"/>
    <property type="match status" value="1"/>
</dbReference>
<gene>
    <name evidence="4" type="ORF">SAMN05216288_2827</name>
</gene>
<dbReference type="Gene3D" id="3.40.630.30">
    <property type="match status" value="1"/>
</dbReference>
<dbReference type="InterPro" id="IPR050832">
    <property type="entry name" value="Bact_Acetyltransf"/>
</dbReference>
<dbReference type="InterPro" id="IPR000182">
    <property type="entry name" value="GNAT_dom"/>
</dbReference>
<dbReference type="EMBL" id="FRBQ01000003">
    <property type="protein sequence ID" value="SHM01411.1"/>
    <property type="molecule type" value="Genomic_DNA"/>
</dbReference>
<protein>
    <submittedName>
        <fullName evidence="4">Acetyltransferase (GNAT) family protein</fullName>
    </submittedName>
</protein>
<dbReference type="RefSeq" id="WP_073265381.1">
    <property type="nucleotide sequence ID" value="NZ_FRBQ01000003.1"/>
</dbReference>
<sequence length="159" mass="17735">MDIRATHKDDWKLLKQIRLAALLDTPTAFGVSYQTAAADSDALWQARAAGERTRFWLAFDEGRPVGLVGAGFRDPARYELIAMWIEPAARSSGAADGLVAAVKAHAVELGLEALFLEVAPENARAVQFYQRHDFVFLDEWEPIDSHPHILAQSMRWSCK</sequence>
<proteinExistence type="predicted"/>
<dbReference type="AlphaFoldDB" id="A0A1M7FBH7"/>
<evidence type="ECO:0000256" key="2">
    <source>
        <dbReference type="ARBA" id="ARBA00023315"/>
    </source>
</evidence>
<dbReference type="Proteomes" id="UP000184305">
    <property type="component" value="Unassembled WGS sequence"/>
</dbReference>
<dbReference type="PROSITE" id="PS51186">
    <property type="entry name" value="GNAT"/>
    <property type="match status" value="1"/>
</dbReference>
<name>A0A1M7FBH7_9GAMM</name>
<dbReference type="GO" id="GO:0016747">
    <property type="term" value="F:acyltransferase activity, transferring groups other than amino-acyl groups"/>
    <property type="evidence" value="ECO:0007669"/>
    <property type="project" value="InterPro"/>
</dbReference>
<dbReference type="PANTHER" id="PTHR43877">
    <property type="entry name" value="AMINOALKYLPHOSPHONATE N-ACETYLTRANSFERASE-RELATED-RELATED"/>
    <property type="match status" value="1"/>
</dbReference>
<evidence type="ECO:0000313" key="5">
    <source>
        <dbReference type="Proteomes" id="UP000184305"/>
    </source>
</evidence>
<evidence type="ECO:0000259" key="3">
    <source>
        <dbReference type="PROSITE" id="PS51186"/>
    </source>
</evidence>
<accession>A0A1M7FBH7</accession>
<dbReference type="SUPFAM" id="SSF55729">
    <property type="entry name" value="Acyl-CoA N-acyltransferases (Nat)"/>
    <property type="match status" value="1"/>
</dbReference>